<feature type="region of interest" description="Disordered" evidence="5">
    <location>
        <begin position="528"/>
        <end position="764"/>
    </location>
</feature>
<dbReference type="InterPro" id="IPR041367">
    <property type="entry name" value="Znf-CCCH_4"/>
</dbReference>
<feature type="region of interest" description="Disordered" evidence="5">
    <location>
        <begin position="284"/>
        <end position="310"/>
    </location>
</feature>
<protein>
    <recommendedName>
        <fullName evidence="6">C3H1-type domain-containing protein</fullName>
    </recommendedName>
</protein>
<feature type="compositionally biased region" description="Polar residues" evidence="5">
    <location>
        <begin position="1711"/>
        <end position="1727"/>
    </location>
</feature>
<feature type="compositionally biased region" description="Low complexity" evidence="5">
    <location>
        <begin position="1635"/>
        <end position="1655"/>
    </location>
</feature>
<feature type="region of interest" description="Disordered" evidence="5">
    <location>
        <begin position="1674"/>
        <end position="1832"/>
    </location>
</feature>
<feature type="region of interest" description="Disordered" evidence="5">
    <location>
        <begin position="1130"/>
        <end position="1150"/>
    </location>
</feature>
<feature type="region of interest" description="Disordered" evidence="5">
    <location>
        <begin position="1190"/>
        <end position="1304"/>
    </location>
</feature>
<evidence type="ECO:0000313" key="7">
    <source>
        <dbReference type="EMBL" id="KAK1700567.1"/>
    </source>
</evidence>
<evidence type="ECO:0000256" key="5">
    <source>
        <dbReference type="SAM" id="MobiDB-lite"/>
    </source>
</evidence>
<dbReference type="Proteomes" id="UP001224890">
    <property type="component" value="Unassembled WGS sequence"/>
</dbReference>
<feature type="compositionally biased region" description="Pro residues" evidence="5">
    <location>
        <begin position="1680"/>
        <end position="1690"/>
    </location>
</feature>
<feature type="compositionally biased region" description="Low complexity" evidence="5">
    <location>
        <begin position="1247"/>
        <end position="1265"/>
    </location>
</feature>
<gene>
    <name evidence="7" type="ORF">BDP55DRAFT_626131</name>
</gene>
<feature type="compositionally biased region" description="Pro residues" evidence="5">
    <location>
        <begin position="1750"/>
        <end position="1759"/>
    </location>
</feature>
<feature type="compositionally biased region" description="Basic and acidic residues" evidence="5">
    <location>
        <begin position="1622"/>
        <end position="1632"/>
    </location>
</feature>
<feature type="region of interest" description="Disordered" evidence="5">
    <location>
        <begin position="1328"/>
        <end position="1372"/>
    </location>
</feature>
<dbReference type="EMBL" id="JAHMHR010000002">
    <property type="protein sequence ID" value="KAK1700567.1"/>
    <property type="molecule type" value="Genomic_DNA"/>
</dbReference>
<dbReference type="InterPro" id="IPR036855">
    <property type="entry name" value="Znf_CCCH_sf"/>
</dbReference>
<feature type="domain" description="C3H1-type" evidence="6">
    <location>
        <begin position="1836"/>
        <end position="1862"/>
    </location>
</feature>
<feature type="compositionally biased region" description="Low complexity" evidence="5">
    <location>
        <begin position="1691"/>
        <end position="1710"/>
    </location>
</feature>
<organism evidence="7 8">
    <name type="scientific">Colletotrichum godetiae</name>
    <dbReference type="NCBI Taxonomy" id="1209918"/>
    <lineage>
        <taxon>Eukaryota</taxon>
        <taxon>Fungi</taxon>
        <taxon>Dikarya</taxon>
        <taxon>Ascomycota</taxon>
        <taxon>Pezizomycotina</taxon>
        <taxon>Sordariomycetes</taxon>
        <taxon>Hypocreomycetidae</taxon>
        <taxon>Glomerellales</taxon>
        <taxon>Glomerellaceae</taxon>
        <taxon>Colletotrichum</taxon>
        <taxon>Colletotrichum acutatum species complex</taxon>
    </lineage>
</organism>
<feature type="region of interest" description="Disordered" evidence="5">
    <location>
        <begin position="898"/>
        <end position="929"/>
    </location>
</feature>
<feature type="region of interest" description="Disordered" evidence="5">
    <location>
        <begin position="1545"/>
        <end position="1569"/>
    </location>
</feature>
<feature type="compositionally biased region" description="Basic and acidic residues" evidence="5">
    <location>
        <begin position="1279"/>
        <end position="1293"/>
    </location>
</feature>
<feature type="compositionally biased region" description="Basic and acidic residues" evidence="5">
    <location>
        <begin position="1328"/>
        <end position="1341"/>
    </location>
</feature>
<feature type="region of interest" description="Disordered" evidence="5">
    <location>
        <begin position="1417"/>
        <end position="1446"/>
    </location>
</feature>
<evidence type="ECO:0000256" key="4">
    <source>
        <dbReference type="PROSITE-ProRule" id="PRU00723"/>
    </source>
</evidence>
<dbReference type="GO" id="GO:0008270">
    <property type="term" value="F:zinc ion binding"/>
    <property type="evidence" value="ECO:0007669"/>
    <property type="project" value="UniProtKB-KW"/>
</dbReference>
<keyword evidence="2 4" id="KW-0863">Zinc-finger</keyword>
<evidence type="ECO:0000256" key="1">
    <source>
        <dbReference type="ARBA" id="ARBA00022723"/>
    </source>
</evidence>
<feature type="compositionally biased region" description="Basic and acidic residues" evidence="5">
    <location>
        <begin position="1141"/>
        <end position="1150"/>
    </location>
</feature>
<feature type="compositionally biased region" description="Basic residues" evidence="5">
    <location>
        <begin position="1294"/>
        <end position="1304"/>
    </location>
</feature>
<dbReference type="Gene3D" id="4.10.1000.10">
    <property type="entry name" value="Zinc finger, CCCH-type"/>
    <property type="match status" value="1"/>
</dbReference>
<feature type="compositionally biased region" description="Low complexity" evidence="5">
    <location>
        <begin position="1728"/>
        <end position="1749"/>
    </location>
</feature>
<keyword evidence="1 4" id="KW-0479">Metal-binding</keyword>
<evidence type="ECO:0000256" key="3">
    <source>
        <dbReference type="ARBA" id="ARBA00022833"/>
    </source>
</evidence>
<feature type="zinc finger region" description="C3H1-type" evidence="4">
    <location>
        <begin position="1836"/>
        <end position="1862"/>
    </location>
</feature>
<keyword evidence="3 4" id="KW-0862">Zinc</keyword>
<feature type="compositionally biased region" description="Basic and acidic residues" evidence="5">
    <location>
        <begin position="1784"/>
        <end position="1809"/>
    </location>
</feature>
<dbReference type="SMART" id="SM00356">
    <property type="entry name" value="ZnF_C3H1"/>
    <property type="match status" value="1"/>
</dbReference>
<comment type="caution">
    <text evidence="7">The sequence shown here is derived from an EMBL/GenBank/DDBJ whole genome shotgun (WGS) entry which is preliminary data.</text>
</comment>
<feature type="region of interest" description="Disordered" evidence="5">
    <location>
        <begin position="1622"/>
        <end position="1655"/>
    </location>
</feature>
<feature type="compositionally biased region" description="Low complexity" evidence="5">
    <location>
        <begin position="637"/>
        <end position="656"/>
    </location>
</feature>
<dbReference type="InterPro" id="IPR000571">
    <property type="entry name" value="Znf_CCCH"/>
</dbReference>
<dbReference type="Pfam" id="PF18044">
    <property type="entry name" value="zf-CCCH_4"/>
    <property type="match status" value="1"/>
</dbReference>
<dbReference type="RefSeq" id="XP_060436324.1">
    <property type="nucleotide sequence ID" value="XM_060571593.1"/>
</dbReference>
<evidence type="ECO:0000259" key="6">
    <source>
        <dbReference type="PROSITE" id="PS50103"/>
    </source>
</evidence>
<feature type="compositionally biased region" description="Polar residues" evidence="5">
    <location>
        <begin position="298"/>
        <end position="307"/>
    </location>
</feature>
<reference evidence="7" key="1">
    <citation type="submission" date="2021-06" db="EMBL/GenBank/DDBJ databases">
        <title>Comparative genomics, transcriptomics and evolutionary studies reveal genomic signatures of adaptation to plant cell wall in hemibiotrophic fungi.</title>
        <authorList>
            <consortium name="DOE Joint Genome Institute"/>
            <person name="Baroncelli R."/>
            <person name="Diaz J.F."/>
            <person name="Benocci T."/>
            <person name="Peng M."/>
            <person name="Battaglia E."/>
            <person name="Haridas S."/>
            <person name="Andreopoulos W."/>
            <person name="Labutti K."/>
            <person name="Pangilinan J."/>
            <person name="Floch G.L."/>
            <person name="Makela M.R."/>
            <person name="Henrissat B."/>
            <person name="Grigoriev I.V."/>
            <person name="Crouch J.A."/>
            <person name="De Vries R.P."/>
            <person name="Sukno S.A."/>
            <person name="Thon M.R."/>
        </authorList>
    </citation>
    <scope>NUCLEOTIDE SEQUENCE</scope>
    <source>
        <strain evidence="7">CBS 193.32</strain>
    </source>
</reference>
<keyword evidence="8" id="KW-1185">Reference proteome</keyword>
<feature type="compositionally biased region" description="Basic and acidic residues" evidence="5">
    <location>
        <begin position="910"/>
        <end position="929"/>
    </location>
</feature>
<name>A0AAJ0B2P1_9PEZI</name>
<feature type="compositionally biased region" description="Polar residues" evidence="5">
    <location>
        <begin position="542"/>
        <end position="592"/>
    </location>
</feature>
<accession>A0AAJ0B2P1</accession>
<dbReference type="GeneID" id="85456119"/>
<dbReference type="SUPFAM" id="SSF90229">
    <property type="entry name" value="CCCH zinc finger"/>
    <property type="match status" value="1"/>
</dbReference>
<evidence type="ECO:0000313" key="8">
    <source>
        <dbReference type="Proteomes" id="UP001224890"/>
    </source>
</evidence>
<feature type="compositionally biased region" description="Low complexity" evidence="5">
    <location>
        <begin position="671"/>
        <end position="701"/>
    </location>
</feature>
<proteinExistence type="predicted"/>
<sequence>MQKGIHEGQEQAERAIQTTQFLSETLVDIAKRGFHPPHLHLRTHQSHSFRLRHSRLAAQVADRRGAGLGTEAGSTGSASDLPLPDFEVRCLGPWTSTTADGRQDVAHWKQGTTQHLLSTSPQLAFTTRRRLGDRQITLESRNTEKRTSAIEAKSIISRRGANFPLQINQTSITHQSRKPGELPTTSSMPSISNLARAILPASISALQKLASSPVQHNRSRSQGVSTCAFYGHQIVKGFHYRPSGRQRFRTSTSQSHINTPYTNHTRSLAIPMPFLIANQLLQSSPGKRKHDRPPSFPYHQNSVSSAHSPHHNPCHLDAFRLVHSIPHPLPHQGKLQAHGRASSSTTEEEADIMQNWQQNGQTGSAQGHNNMWSGSYAFPDGSNQFDATQNWQHQIPNQNAFPQLAPRGGGNTNENNLYASPHQGHAAVANDHNGMSTLNHSNFHGGHGQFSLDTAYTDAGQEDTLASLSEFSQDLYGQPSKADFNNANIDNLNHGHTPDFTQQQFQYNGQANQLFNGNVPQYTEAQLMPQHGHQSQAQLQQRFDSVPQSFSPAPQSYVPSPQQHQAQPERVFSQSPHPFQGQPPRQQNSQGFSTQTPPPSFQQTQPPQYQQSKFVPQQMSYAQPVARSPFQPVAARQMPSQDSAPQPSPQPQQQQPIHQANSVPSPAPARQLQPQQPQPQQQQQQHNQQQHHQLQPSQPQLIAAAPASQPGTPIIDPALQPEPTPQKKRKRVVKKEPEPEQADSPGDATVKKGEDGETLVLPSSTEEEMALLAQFKKRNATSKKQFPPIPGASYLVATGSAKLIPPKSYDRLAPLVALPSPNGRRILPELRPDLPCEIQGRFMENYRPSPNFVGKPDDRETEARPLIEQYQREMTSLGVRRPKYADYPFAFQEQLKADEAAKSKAQRKARKEEEEERKKPIRPEKRPTDPIEGAVWDILGIVYIDPSATRTNALIAGAVQSLGEFFIKLRSETNRLKQELDQATKEKKPEKEISEWNRKLDIKKETFTRVCEAAAKHGDEAVLENFGGHQKGILSLVNMLIGAIKAGDFSGPLPKALLRFMSNISMFKKVTEAVNFENVRKRLADKGDAEVKELVRTIASRIKKDTETANGVDIKKTTPAAPVSKVIKPAAKPIDGSPAKRVRDEDTDSRVTKKIAVESTTGGMLGNKIGAKSTGGTLLSKFGAGAKRPATTLANKIRAPKPVGTRDAPKGEPSKSDGPITTTPMDIDKRPAASAAKPESRVSAVKAAISSGSSLSSIASLLDSITAPKPDGPSTQAKDSSKKEISETPEQKAKRLRKEARRHLRVSFKPPEELVEIRIFTKEVAEGEDNMTKDAADDRSEGMMLKQRNYNEDDDEEDELPEKPWTMPALADLSGIPEDIRNKSYVTRGGNVTFHTEEQKAIEEREKKELMVTYMDISDIPPTPKSPAPESATPVSSPEGKVYQLPQGEPKYDEIHKRWKETQTFGWEAAQYYARKRLDAKDDPGAKLNSILGNLKPIAPAVEPEPYNMTPPKENAQPIIPSAAEMQPVPAIPFDDKVNSILTSDEVQNWRDSNPFSSAAPQTHRRYDYPDPTIQAAADQVEEAAETLRGLPYPATSPPAYLANNQERTREWWAGYQKDVTTRAKKEAEDAARNAPQTEAQAQQPAAPETQEQQWAAYYQQQQQYAQYMAMLQGGQPQQPAQPAPAPAPAAQPAQDFQLQAMLAQMGQQQPASQGNQYGLNPSDTGYQQLMMLAQLQQQQQPQQQQQQASPPPAAPQSPPDHDANSYKPPPHLQRQLVDYSDQNSRDEFEHHGVRERDRDRGRDREGKGSKQSKGRKGNAPGGATLAPHRPVNRALIGTKPCSFWQQGKCARGEKCTFRHDN</sequence>
<evidence type="ECO:0000256" key="2">
    <source>
        <dbReference type="ARBA" id="ARBA00022771"/>
    </source>
</evidence>
<dbReference type="PROSITE" id="PS50103">
    <property type="entry name" value="ZF_C3H1"/>
    <property type="match status" value="1"/>
</dbReference>
<feature type="compositionally biased region" description="Low complexity" evidence="5">
    <location>
        <begin position="530"/>
        <end position="541"/>
    </location>
</feature>
<feature type="compositionally biased region" description="Low complexity" evidence="5">
    <location>
        <begin position="601"/>
        <end position="612"/>
    </location>
</feature>
<feature type="compositionally biased region" description="Polar residues" evidence="5">
    <location>
        <begin position="1545"/>
        <end position="1561"/>
    </location>
</feature>